<keyword evidence="3 5" id="KW-0378">Hydrolase</keyword>
<keyword evidence="7" id="KW-0326">Glycosidase</keyword>
<dbReference type="Pfam" id="PF02245">
    <property type="entry name" value="Pur_DNA_glyco"/>
    <property type="match status" value="1"/>
</dbReference>
<dbReference type="Proteomes" id="UP000016887">
    <property type="component" value="Chromosome"/>
</dbReference>
<dbReference type="GO" id="GO:0006284">
    <property type="term" value="P:base-excision repair"/>
    <property type="evidence" value="ECO:0007669"/>
    <property type="project" value="InterPro"/>
</dbReference>
<organism evidence="7 8">
    <name type="scientific">Aeropyrum camini SY1 = JCM 12091</name>
    <dbReference type="NCBI Taxonomy" id="1198449"/>
    <lineage>
        <taxon>Archaea</taxon>
        <taxon>Thermoproteota</taxon>
        <taxon>Thermoprotei</taxon>
        <taxon>Desulfurococcales</taxon>
        <taxon>Desulfurococcaceae</taxon>
        <taxon>Aeropyrum</taxon>
    </lineage>
</organism>
<evidence type="ECO:0000256" key="3">
    <source>
        <dbReference type="ARBA" id="ARBA00022801"/>
    </source>
</evidence>
<dbReference type="InterPro" id="IPR036995">
    <property type="entry name" value="MPG_sf"/>
</dbReference>
<evidence type="ECO:0000256" key="6">
    <source>
        <dbReference type="SAM" id="MobiDB-lite"/>
    </source>
</evidence>
<dbReference type="KEGG" id="acj:ACAM_1405"/>
<dbReference type="RefSeq" id="WP_022542142.1">
    <property type="nucleotide sequence ID" value="NC_022521.1"/>
</dbReference>
<evidence type="ECO:0000256" key="5">
    <source>
        <dbReference type="HAMAP-Rule" id="MF_00527"/>
    </source>
</evidence>
<dbReference type="SUPFAM" id="SSF50486">
    <property type="entry name" value="FMT C-terminal domain-like"/>
    <property type="match status" value="1"/>
</dbReference>
<evidence type="ECO:0000313" key="7">
    <source>
        <dbReference type="EMBL" id="BAN90874.1"/>
    </source>
</evidence>
<keyword evidence="8" id="KW-1185">Reference proteome</keyword>
<name>U3THP8_9CREN</name>
<evidence type="ECO:0000256" key="2">
    <source>
        <dbReference type="ARBA" id="ARBA00022763"/>
    </source>
</evidence>
<sequence length="203" mass="22120">MDRLLPKSFYHRQPDIVARELLGKILVSCTSGACMRCMVTEAEAYFGECDPASRARRGRGRIWRALHGEPGRALVYGMHRQWLLNIVAHNEGMAGAVLLRSCQPLEPPSLEPPPIGPGRLSRALSIGKEHDGVPLYSSSSPLRIEDPPGEVVHSIGCSGRVGVAEDLELPLRFYIVGSRFVSRARVSPPPRPCLAGGRASPHT</sequence>
<reference evidence="7 8" key="1">
    <citation type="journal article" date="2013" name="Appl. Environ. Microbiol.">
        <title>Variation of the Virus-Related Elements within Syntenic Genomes of the Hyperthermophilic Archaeon Aeropyrum.</title>
        <authorList>
            <person name="Daifuku T."/>
            <person name="Yoshida T."/>
            <person name="Kitamura T."/>
            <person name="Kawaichi S."/>
            <person name="Inoue T."/>
            <person name="Nomura K."/>
            <person name="Yoshida Y."/>
            <person name="Kuno S."/>
            <person name="Sako Y."/>
        </authorList>
    </citation>
    <scope>NUCLEOTIDE SEQUENCE [LARGE SCALE GENOMIC DNA]</scope>
    <source>
        <strain evidence="7 8">SY1</strain>
    </source>
</reference>
<dbReference type="EC" id="3.2.2.-" evidence="5"/>
<dbReference type="PANTHER" id="PTHR10429">
    <property type="entry name" value="DNA-3-METHYLADENINE GLYCOSYLASE"/>
    <property type="match status" value="1"/>
</dbReference>
<proteinExistence type="inferred from homology"/>
<keyword evidence="4 5" id="KW-0234">DNA repair</keyword>
<dbReference type="GeneID" id="17110644"/>
<dbReference type="eggNOG" id="arCOG04295">
    <property type="taxonomic scope" value="Archaea"/>
</dbReference>
<dbReference type="Gene3D" id="3.10.300.10">
    <property type="entry name" value="Methylpurine-DNA glycosylase (MPG)"/>
    <property type="match status" value="2"/>
</dbReference>
<dbReference type="InterPro" id="IPR003180">
    <property type="entry name" value="MPG"/>
</dbReference>
<dbReference type="GO" id="GO:0003905">
    <property type="term" value="F:alkylbase DNA N-glycosylase activity"/>
    <property type="evidence" value="ECO:0007669"/>
    <property type="project" value="InterPro"/>
</dbReference>
<feature type="region of interest" description="Disordered" evidence="6">
    <location>
        <begin position="184"/>
        <end position="203"/>
    </location>
</feature>
<dbReference type="HAMAP" id="MF_00527">
    <property type="entry name" value="3MGH"/>
    <property type="match status" value="1"/>
</dbReference>
<keyword evidence="2 5" id="KW-0227">DNA damage</keyword>
<dbReference type="EMBL" id="AP012489">
    <property type="protein sequence ID" value="BAN90874.1"/>
    <property type="molecule type" value="Genomic_DNA"/>
</dbReference>
<protein>
    <recommendedName>
        <fullName evidence="5">Putative 3-methyladenine DNA glycosylase</fullName>
        <ecNumber evidence="5">3.2.2.-</ecNumber>
    </recommendedName>
</protein>
<gene>
    <name evidence="7" type="ORF">ACAM_1405</name>
</gene>
<comment type="similarity">
    <text evidence="1 5">Belongs to the DNA glycosylase MPG family.</text>
</comment>
<evidence type="ECO:0000313" key="8">
    <source>
        <dbReference type="Proteomes" id="UP000016887"/>
    </source>
</evidence>
<dbReference type="InterPro" id="IPR011034">
    <property type="entry name" value="Formyl_transferase-like_C_sf"/>
</dbReference>
<dbReference type="STRING" id="1198449.ACAM_1405"/>
<evidence type="ECO:0000256" key="1">
    <source>
        <dbReference type="ARBA" id="ARBA00009232"/>
    </source>
</evidence>
<dbReference type="GO" id="GO:0003677">
    <property type="term" value="F:DNA binding"/>
    <property type="evidence" value="ECO:0007669"/>
    <property type="project" value="InterPro"/>
</dbReference>
<dbReference type="AlphaFoldDB" id="U3THP8"/>
<dbReference type="PANTHER" id="PTHR10429:SF0">
    <property type="entry name" value="DNA-3-METHYLADENINE GLYCOSYLASE"/>
    <property type="match status" value="1"/>
</dbReference>
<accession>U3THP8</accession>
<evidence type="ECO:0000256" key="4">
    <source>
        <dbReference type="ARBA" id="ARBA00023204"/>
    </source>
</evidence>